<accession>A0A316AIN1</accession>
<dbReference type="Proteomes" id="UP000254051">
    <property type="component" value="Unassembled WGS sequence"/>
</dbReference>
<comment type="catalytic activity">
    <reaction evidence="1">
        <text>beta-D-ribopyranose = beta-D-ribofuranose</text>
        <dbReference type="Rhea" id="RHEA:25432"/>
        <dbReference type="ChEBI" id="CHEBI:27476"/>
        <dbReference type="ChEBI" id="CHEBI:47002"/>
        <dbReference type="EC" id="5.4.99.62"/>
    </reaction>
</comment>
<dbReference type="GO" id="GO:0036373">
    <property type="term" value="F:L-fucose mutarotase activity"/>
    <property type="evidence" value="ECO:0007669"/>
    <property type="project" value="UniProtKB-EC"/>
</dbReference>
<dbReference type="Gene3D" id="3.40.1650.10">
    <property type="entry name" value="RbsD-like domain"/>
    <property type="match status" value="1"/>
</dbReference>
<evidence type="ECO:0000256" key="1">
    <source>
        <dbReference type="ARBA" id="ARBA00000223"/>
    </source>
</evidence>
<name>A0A316AIN1_9FIRM</name>
<dbReference type="RefSeq" id="WP_109711458.1">
    <property type="nucleotide sequence ID" value="NZ_QGDS01000006.1"/>
</dbReference>
<gene>
    <name evidence="4" type="ORF">SAMN05216529_106208</name>
</gene>
<dbReference type="InterPro" id="IPR007721">
    <property type="entry name" value="RbsD_FucU"/>
</dbReference>
<dbReference type="Pfam" id="PF05025">
    <property type="entry name" value="RbsD_FucU"/>
    <property type="match status" value="1"/>
</dbReference>
<evidence type="ECO:0000256" key="3">
    <source>
        <dbReference type="ARBA" id="ARBA00036324"/>
    </source>
</evidence>
<dbReference type="OrthoDB" id="9805009at2"/>
<protein>
    <submittedName>
        <fullName evidence="4">L-fucose mutarotase</fullName>
    </submittedName>
</protein>
<evidence type="ECO:0000313" key="4">
    <source>
        <dbReference type="EMBL" id="SUQ14515.1"/>
    </source>
</evidence>
<evidence type="ECO:0000313" key="5">
    <source>
        <dbReference type="Proteomes" id="UP000254051"/>
    </source>
</evidence>
<dbReference type="EMBL" id="UHJJ01000006">
    <property type="protein sequence ID" value="SUQ14515.1"/>
    <property type="molecule type" value="Genomic_DNA"/>
</dbReference>
<keyword evidence="2" id="KW-0413">Isomerase</keyword>
<dbReference type="GO" id="GO:0042806">
    <property type="term" value="F:fucose binding"/>
    <property type="evidence" value="ECO:0007669"/>
    <property type="project" value="TreeGrafter"/>
</dbReference>
<dbReference type="GO" id="GO:0006004">
    <property type="term" value="P:fucose metabolic process"/>
    <property type="evidence" value="ECO:0007669"/>
    <property type="project" value="TreeGrafter"/>
</dbReference>
<organism evidence="4 5">
    <name type="scientific">Faecalicatena contorta</name>
    <dbReference type="NCBI Taxonomy" id="39482"/>
    <lineage>
        <taxon>Bacteria</taxon>
        <taxon>Bacillati</taxon>
        <taxon>Bacillota</taxon>
        <taxon>Clostridia</taxon>
        <taxon>Lachnospirales</taxon>
        <taxon>Lachnospiraceae</taxon>
        <taxon>Faecalicatena</taxon>
    </lineage>
</organism>
<sequence>MLKMIPGIISPELMKYMMEMGHSDVLVLADANFPAVSHARRYLKLEGVEITELLEVMLKYYPLDCYVNESAKLMKHLPDEPVPEIWKEYETIIEKNSTTEEFKNFGMLERYQFYKEAEKAYVIVQTATTAHYANIMLQKGVI</sequence>
<reference evidence="5" key="1">
    <citation type="submission" date="2017-07" db="EMBL/GenBank/DDBJ databases">
        <authorList>
            <person name="Varghese N."/>
            <person name="Submissions S."/>
        </authorList>
    </citation>
    <scope>NUCLEOTIDE SEQUENCE [LARGE SCALE GENOMIC DNA]</scope>
    <source>
        <strain evidence="5">NLAE-zl-C134</strain>
    </source>
</reference>
<comment type="catalytic activity">
    <reaction evidence="3">
        <text>alpha-L-fucose = beta-L-fucose</text>
        <dbReference type="Rhea" id="RHEA:25580"/>
        <dbReference type="ChEBI" id="CHEBI:42548"/>
        <dbReference type="ChEBI" id="CHEBI:42589"/>
        <dbReference type="EC" id="5.1.3.29"/>
    </reaction>
</comment>
<dbReference type="PANTHER" id="PTHR31690:SF4">
    <property type="entry name" value="FUCOSE MUTAROTASE"/>
    <property type="match status" value="1"/>
</dbReference>
<evidence type="ECO:0000256" key="2">
    <source>
        <dbReference type="ARBA" id="ARBA00023235"/>
    </source>
</evidence>
<proteinExistence type="predicted"/>
<dbReference type="InterPro" id="IPR023750">
    <property type="entry name" value="RbsD-like_sf"/>
</dbReference>
<dbReference type="InterPro" id="IPR050443">
    <property type="entry name" value="RbsD/FucU_mutarotase"/>
</dbReference>
<dbReference type="SUPFAM" id="SSF102546">
    <property type="entry name" value="RbsD-like"/>
    <property type="match status" value="1"/>
</dbReference>
<dbReference type="GO" id="GO:0062193">
    <property type="term" value="F:D-ribose pyranase activity"/>
    <property type="evidence" value="ECO:0007669"/>
    <property type="project" value="UniProtKB-EC"/>
</dbReference>
<dbReference type="PANTHER" id="PTHR31690">
    <property type="entry name" value="FUCOSE MUTAROTASE"/>
    <property type="match status" value="1"/>
</dbReference>
<dbReference type="AlphaFoldDB" id="A0A316AIN1"/>
<keyword evidence="5" id="KW-1185">Reference proteome</keyword>